<dbReference type="PROSITE" id="PS51635">
    <property type="entry name" value="PNPLA"/>
    <property type="match status" value="1"/>
</dbReference>
<gene>
    <name evidence="5" type="ORF">RSOLAG1IB_03994</name>
</gene>
<dbReference type="InterPro" id="IPR002641">
    <property type="entry name" value="PNPLA_dom"/>
</dbReference>
<dbReference type="Pfam" id="PF13374">
    <property type="entry name" value="TPR_10"/>
    <property type="match status" value="1"/>
</dbReference>
<evidence type="ECO:0000256" key="1">
    <source>
        <dbReference type="ARBA" id="ARBA00023098"/>
    </source>
</evidence>
<dbReference type="EMBL" id="LN679104">
    <property type="protein sequence ID" value="CEL60755.1"/>
    <property type="molecule type" value="Genomic_DNA"/>
</dbReference>
<organism evidence="5 6">
    <name type="scientific">Thanatephorus cucumeris (strain AG1-IB / isolate 7/3/14)</name>
    <name type="common">Lettuce bottom rot fungus</name>
    <name type="synonym">Rhizoctonia solani</name>
    <dbReference type="NCBI Taxonomy" id="1108050"/>
    <lineage>
        <taxon>Eukaryota</taxon>
        <taxon>Fungi</taxon>
        <taxon>Dikarya</taxon>
        <taxon>Basidiomycota</taxon>
        <taxon>Agaricomycotina</taxon>
        <taxon>Agaricomycetes</taxon>
        <taxon>Cantharellales</taxon>
        <taxon>Ceratobasidiaceae</taxon>
        <taxon>Rhizoctonia</taxon>
        <taxon>Rhizoctonia solani AG-1</taxon>
    </lineage>
</organism>
<dbReference type="InterPro" id="IPR053137">
    <property type="entry name" value="NLR-like"/>
</dbReference>
<comment type="caution">
    <text evidence="2">Lacks conserved residue(s) required for the propagation of feature annotation.</text>
</comment>
<dbReference type="Pfam" id="PF13424">
    <property type="entry name" value="TPR_12"/>
    <property type="match status" value="3"/>
</dbReference>
<accession>A0A0B7FSU4</accession>
<evidence type="ECO:0000313" key="6">
    <source>
        <dbReference type="Proteomes" id="UP000059188"/>
    </source>
</evidence>
<name>A0A0B7FSU4_THACB</name>
<protein>
    <submittedName>
        <fullName evidence="5">Nephrocystin-3</fullName>
    </submittedName>
</protein>
<dbReference type="Gene3D" id="1.25.40.10">
    <property type="entry name" value="Tetratricopeptide repeat domain"/>
    <property type="match status" value="2"/>
</dbReference>
<keyword evidence="3" id="KW-0472">Membrane</keyword>
<feature type="short sequence motif" description="GXGXXG" evidence="2">
    <location>
        <begin position="18"/>
        <end position="23"/>
    </location>
</feature>
<keyword evidence="6" id="KW-1185">Reference proteome</keyword>
<dbReference type="InterPro" id="IPR011990">
    <property type="entry name" value="TPR-like_helical_dom_sf"/>
</dbReference>
<dbReference type="InterPro" id="IPR027417">
    <property type="entry name" value="P-loop_NTPase"/>
</dbReference>
<evidence type="ECO:0000256" key="3">
    <source>
        <dbReference type="SAM" id="Phobius"/>
    </source>
</evidence>
<dbReference type="GO" id="GO:0046486">
    <property type="term" value="P:glycerolipid metabolic process"/>
    <property type="evidence" value="ECO:0007669"/>
    <property type="project" value="UniProtKB-ARBA"/>
</dbReference>
<dbReference type="SUPFAM" id="SSF52151">
    <property type="entry name" value="FabD/lysophospholipase-like"/>
    <property type="match status" value="1"/>
</dbReference>
<dbReference type="SUPFAM" id="SSF52540">
    <property type="entry name" value="P-loop containing nucleoside triphosphate hydrolases"/>
    <property type="match status" value="1"/>
</dbReference>
<keyword evidence="3" id="KW-1133">Transmembrane helix</keyword>
<dbReference type="Gene3D" id="3.40.1090.10">
    <property type="entry name" value="Cytosolic phospholipase A2 catalytic domain"/>
    <property type="match status" value="1"/>
</dbReference>
<dbReference type="Proteomes" id="UP000059188">
    <property type="component" value="Unassembled WGS sequence"/>
</dbReference>
<reference evidence="5 6" key="1">
    <citation type="submission" date="2014-11" db="EMBL/GenBank/DDBJ databases">
        <authorList>
            <person name="Wibberg Daniel"/>
        </authorList>
    </citation>
    <scope>NUCLEOTIDE SEQUENCE [LARGE SCALE GENOMIC DNA]</scope>
    <source>
        <strain evidence="5">Rhizoctonia solani AG1-IB 7/3/14</strain>
    </source>
</reference>
<dbReference type="STRING" id="1108050.A0A0B7FSU4"/>
<feature type="domain" description="PNPLA" evidence="4">
    <location>
        <begin position="14"/>
        <end position="210"/>
    </location>
</feature>
<evidence type="ECO:0000256" key="2">
    <source>
        <dbReference type="PROSITE-ProRule" id="PRU01161"/>
    </source>
</evidence>
<dbReference type="Pfam" id="PF01734">
    <property type="entry name" value="Patatin"/>
    <property type="match status" value="1"/>
</dbReference>
<evidence type="ECO:0000313" key="5">
    <source>
        <dbReference type="EMBL" id="CEL60755.1"/>
    </source>
</evidence>
<proteinExistence type="predicted"/>
<keyword evidence="1" id="KW-0443">Lipid metabolism</keyword>
<dbReference type="AlphaFoldDB" id="A0A0B7FSU4"/>
<dbReference type="Gene3D" id="3.40.50.300">
    <property type="entry name" value="P-loop containing nucleotide triphosphate hydrolases"/>
    <property type="match status" value="1"/>
</dbReference>
<dbReference type="PANTHER" id="PTHR46082:SF6">
    <property type="entry name" value="AAA+ ATPASE DOMAIN-CONTAINING PROTEIN-RELATED"/>
    <property type="match status" value="1"/>
</dbReference>
<keyword evidence="3" id="KW-0812">Transmembrane</keyword>
<sequence length="1166" mass="129832">MAEMLHEHAGLRLLSFDGGGVSGLSSLIILQEFMKRLQIQLSLSETPRPCQVFHLIAGTGMGGVVAILLGRLGLQVDDAIEAYQRIAEGAFSERKLSREEAFKATKLESIITSVVEQYTAQADAPMANPEGCKTFVCAIQADNITAGTPTLIRTYDVSENDGPKCKIVQAALATTAMMGYFKPITINDSGIGITYVGGELGGNNPTGHMLAEAGRVFVDRVVSCIFSIGAGHLHPINLKSKDIGVAISRDSERVAQEMARRFQYTTDVYFRFNVDQGMQNIGAANWEKMPEVVSHTRQHTTLFEVSSRLTQAAKAFAKADTFIPVAQLGGIIPPTNIVRALRSCPPPSATFVGQEEALSQMAHCIFDGIEGRHIFVLNGLGGAGKTQLALKFAQDYRNKFSEVFYIDATSANTIEANFSSLAVAKKAGKDYINAIDWLVTCRESWLLILNNADDTSLDLQKYFPPCSHGAIVITTRNRQLIGYAHGTNPHRQISQMDLEDGKRLLLEMSQVAWEEINDKIAGAIVAELGSLALAIVQAGAYIRIHECGLAAYLEMYRCYRGELLEQYKDFKQNLGDYQWTVFTTWRVSLRKLSPRAVELFYLLAFMHHDRIMEDTFQRACLKVDPEGGGILTDDFSSTNGGVVSFLSIFRSSEGGWYRPTFLRLITEIRSYSLIDFDPASGYYSVHPLVHSWIRTTVEKFGEASRRTAILLALSIDNEFGASDYEYRMKLIPHIDALSTEFRSDLNLARKFAMVYDEAGRFQVAKSLMEAVVETEKEILGVDHLDTLTDMFQLANAYQKNGEFLAAERLHVLALEGRTRVLGEMHPDTYRSMAYLALTYHDQSRFQEAKELQLKVLEAAKQLLGPEARETLLSQFALASTYQSLGWFQQAKVLFCELIETQKKVLGEEHPATLMSMHNLAGVLEDLDELDDAGTIATEMLRATTRVYGEDHPDALSILGTIAIIQLKRGRHEEAASLQERIDAIQRQKLGESHPQTLSDRANLACTYQSLGRLVEAEYIHRQVLETRIRLHGQEHTSVLSSAVNLAMVCSSLGRQAEAEAIMVKELATSSRMPANYTPAMVALKTNLADIYIKQRRLKDAGILMNQSVIAQRTMYGEDHHYVKRSLQTLSGIERALWKEKVSKRIYYLLGFVFAFLSIAFVHISAL</sequence>
<dbReference type="InterPro" id="IPR016035">
    <property type="entry name" value="Acyl_Trfase/lysoPLipase"/>
</dbReference>
<dbReference type="SUPFAM" id="SSF48452">
    <property type="entry name" value="TPR-like"/>
    <property type="match status" value="3"/>
</dbReference>
<dbReference type="PANTHER" id="PTHR46082">
    <property type="entry name" value="ATP/GTP-BINDING PROTEIN-RELATED"/>
    <property type="match status" value="1"/>
</dbReference>
<dbReference type="OrthoDB" id="1658288at2759"/>
<evidence type="ECO:0000259" key="4">
    <source>
        <dbReference type="PROSITE" id="PS51635"/>
    </source>
</evidence>
<feature type="transmembrane region" description="Helical" evidence="3">
    <location>
        <begin position="1145"/>
        <end position="1165"/>
    </location>
</feature>